<accession>X0YW36</accession>
<name>X0YW36_9ZZZZ</name>
<feature type="non-terminal residue" evidence="1">
    <location>
        <position position="136"/>
    </location>
</feature>
<organism evidence="1">
    <name type="scientific">marine sediment metagenome</name>
    <dbReference type="NCBI Taxonomy" id="412755"/>
    <lineage>
        <taxon>unclassified sequences</taxon>
        <taxon>metagenomes</taxon>
        <taxon>ecological metagenomes</taxon>
    </lineage>
</organism>
<evidence type="ECO:0008006" key="2">
    <source>
        <dbReference type="Google" id="ProtNLM"/>
    </source>
</evidence>
<dbReference type="AlphaFoldDB" id="X0YW36"/>
<reference evidence="1" key="1">
    <citation type="journal article" date="2014" name="Front. Microbiol.">
        <title>High frequency of phylogenetically diverse reductive dehalogenase-homologous genes in deep subseafloor sedimentary metagenomes.</title>
        <authorList>
            <person name="Kawai M."/>
            <person name="Futagami T."/>
            <person name="Toyoda A."/>
            <person name="Takaki Y."/>
            <person name="Nishi S."/>
            <person name="Hori S."/>
            <person name="Arai W."/>
            <person name="Tsubouchi T."/>
            <person name="Morono Y."/>
            <person name="Uchiyama I."/>
            <person name="Ito T."/>
            <person name="Fujiyama A."/>
            <person name="Inagaki F."/>
            <person name="Takami H."/>
        </authorList>
    </citation>
    <scope>NUCLEOTIDE SEQUENCE</scope>
    <source>
        <strain evidence="1">Expedition CK06-06</strain>
    </source>
</reference>
<dbReference type="InterPro" id="IPR011050">
    <property type="entry name" value="Pectin_lyase_fold/virulence"/>
</dbReference>
<protein>
    <recommendedName>
        <fullName evidence="2">Right handed beta helix domain-containing protein</fullName>
    </recommendedName>
</protein>
<proteinExistence type="predicted"/>
<gene>
    <name evidence="1" type="ORF">S01H1_81201</name>
</gene>
<comment type="caution">
    <text evidence="1">The sequence shown here is derived from an EMBL/GenBank/DDBJ whole genome shotgun (WGS) entry which is preliminary data.</text>
</comment>
<evidence type="ECO:0000313" key="1">
    <source>
        <dbReference type="EMBL" id="GAG52523.1"/>
    </source>
</evidence>
<dbReference type="InterPro" id="IPR012334">
    <property type="entry name" value="Pectin_lyas_fold"/>
</dbReference>
<sequence length="136" mass="13972">MGNSGSPTLTNCIFIGNTVCNDSINDGGGGMYNHQGSAVLINYIFAGNLAGGKGGAMWNWASNTTLANCTFVGNSAPNGSTIACYSQNYPSPGTLQFTNCILWDGENAIWNDNGSTITIAYSDVEGGSPGEGNIDA</sequence>
<dbReference type="EMBL" id="BARS01054917">
    <property type="protein sequence ID" value="GAG52523.1"/>
    <property type="molecule type" value="Genomic_DNA"/>
</dbReference>
<dbReference type="SUPFAM" id="SSF51126">
    <property type="entry name" value="Pectin lyase-like"/>
    <property type="match status" value="1"/>
</dbReference>
<dbReference type="Gene3D" id="2.160.20.10">
    <property type="entry name" value="Single-stranded right-handed beta-helix, Pectin lyase-like"/>
    <property type="match status" value="1"/>
</dbReference>